<evidence type="ECO:0000313" key="3">
    <source>
        <dbReference type="EMBL" id="GCB76473.1"/>
    </source>
</evidence>
<name>A0A401PTS3_SCYTO</name>
<proteinExistence type="predicted"/>
<dbReference type="AlphaFoldDB" id="A0A401PTS3"/>
<evidence type="ECO:0000259" key="2">
    <source>
        <dbReference type="Pfam" id="PF15784"/>
    </source>
</evidence>
<dbReference type="Gene3D" id="1.20.5.430">
    <property type="match status" value="1"/>
</dbReference>
<feature type="coiled-coil region" evidence="1">
    <location>
        <begin position="91"/>
        <end position="126"/>
    </location>
</feature>
<feature type="coiled-coil region" evidence="1">
    <location>
        <begin position="32"/>
        <end position="59"/>
    </location>
</feature>
<dbReference type="InterPro" id="IPR031557">
    <property type="entry name" value="N-CoR_GPS2_interact"/>
</dbReference>
<reference evidence="3 4" key="1">
    <citation type="journal article" date="2018" name="Nat. Ecol. Evol.">
        <title>Shark genomes provide insights into elasmobranch evolution and the origin of vertebrates.</title>
        <authorList>
            <person name="Hara Y"/>
            <person name="Yamaguchi K"/>
            <person name="Onimaru K"/>
            <person name="Kadota M"/>
            <person name="Koyanagi M"/>
            <person name="Keeley SD"/>
            <person name="Tatsumi K"/>
            <person name="Tanaka K"/>
            <person name="Motone F"/>
            <person name="Kageyama Y"/>
            <person name="Nozu R"/>
            <person name="Adachi N"/>
            <person name="Nishimura O"/>
            <person name="Nakagawa R"/>
            <person name="Tanegashima C"/>
            <person name="Kiyatake I"/>
            <person name="Matsumoto R"/>
            <person name="Murakumo K"/>
            <person name="Nishida K"/>
            <person name="Terakita A"/>
            <person name="Kuratani S"/>
            <person name="Sato K"/>
            <person name="Hyodo S Kuraku.S."/>
        </authorList>
    </citation>
    <scope>NUCLEOTIDE SEQUENCE [LARGE SCALE GENOMIC DNA]</scope>
</reference>
<dbReference type="STRING" id="75743.A0A401PTS3"/>
<dbReference type="EMBL" id="BFAA01015285">
    <property type="protein sequence ID" value="GCB76473.1"/>
    <property type="molecule type" value="Genomic_DNA"/>
</dbReference>
<dbReference type="Pfam" id="PF15784">
    <property type="entry name" value="GPS2_interact"/>
    <property type="match status" value="1"/>
</dbReference>
<accession>A0A401PTS3</accession>
<feature type="non-terminal residue" evidence="3">
    <location>
        <position position="1"/>
    </location>
</feature>
<evidence type="ECO:0000256" key="1">
    <source>
        <dbReference type="SAM" id="Coils"/>
    </source>
</evidence>
<feature type="domain" description="N-CoR GPS2-interacting" evidence="2">
    <location>
        <begin position="10"/>
        <end position="61"/>
    </location>
</feature>
<gene>
    <name evidence="3" type="ORF">scyTo_0019892</name>
</gene>
<evidence type="ECO:0000313" key="4">
    <source>
        <dbReference type="Proteomes" id="UP000288216"/>
    </source>
</evidence>
<dbReference type="OrthoDB" id="10258692at2759"/>
<protein>
    <recommendedName>
        <fullName evidence="2">N-CoR GPS2-interacting domain-containing protein</fullName>
    </recommendedName>
</protein>
<dbReference type="Proteomes" id="UP000288216">
    <property type="component" value="Unassembled WGS sequence"/>
</dbReference>
<keyword evidence="4" id="KW-1185">Reference proteome</keyword>
<keyword evidence="1" id="KW-0175">Coiled coil</keyword>
<organism evidence="3 4">
    <name type="scientific">Scyliorhinus torazame</name>
    <name type="common">Cloudy catshark</name>
    <name type="synonym">Catulus torazame</name>
    <dbReference type="NCBI Taxonomy" id="75743"/>
    <lineage>
        <taxon>Eukaryota</taxon>
        <taxon>Metazoa</taxon>
        <taxon>Chordata</taxon>
        <taxon>Craniata</taxon>
        <taxon>Vertebrata</taxon>
        <taxon>Chondrichthyes</taxon>
        <taxon>Elasmobranchii</taxon>
        <taxon>Galeomorphii</taxon>
        <taxon>Galeoidea</taxon>
        <taxon>Carcharhiniformes</taxon>
        <taxon>Scyliorhinidae</taxon>
        <taxon>Scyliorhinus</taxon>
    </lineage>
</organism>
<comment type="caution">
    <text evidence="3">The sequence shown here is derived from an EMBL/GenBank/DDBJ whole genome shotgun (WGS) entry which is preliminary data.</text>
</comment>
<sequence length="135" mass="16023">ERCVSSGGTAPSGALSLQADLEVHVLSTGVSKEELIQSMDRVDREIARTELQITNLKRKQVNRNLLLELELEWELEQELELEFELEWELDLELEQELELQLERKLKQELKRELEQELELKWELKQEQELELDLEQ</sequence>